<dbReference type="AlphaFoldDB" id="A0A1R3R6C2"/>
<name>A0A1R3R6C2_ASPC5</name>
<protein>
    <submittedName>
        <fullName evidence="1">Uncharacterized protein</fullName>
    </submittedName>
</protein>
<proteinExistence type="predicted"/>
<dbReference type="STRING" id="602072.A0A1R3R6C2"/>
<organism evidence="1 2">
    <name type="scientific">Aspergillus carbonarius (strain ITEM 5010)</name>
    <dbReference type="NCBI Taxonomy" id="602072"/>
    <lineage>
        <taxon>Eukaryota</taxon>
        <taxon>Fungi</taxon>
        <taxon>Dikarya</taxon>
        <taxon>Ascomycota</taxon>
        <taxon>Pezizomycotina</taxon>
        <taxon>Eurotiomycetes</taxon>
        <taxon>Eurotiomycetidae</taxon>
        <taxon>Eurotiales</taxon>
        <taxon>Aspergillaceae</taxon>
        <taxon>Aspergillus</taxon>
        <taxon>Aspergillus subgen. Circumdati</taxon>
    </lineage>
</organism>
<gene>
    <name evidence="1" type="ORF">ASPCADRAFT_179858</name>
</gene>
<accession>A0A1R3R6C2</accession>
<keyword evidence="2" id="KW-1185">Reference proteome</keyword>
<evidence type="ECO:0000313" key="1">
    <source>
        <dbReference type="EMBL" id="OOF90035.1"/>
    </source>
</evidence>
<dbReference type="OMA" id="YCWNERR"/>
<dbReference type="Proteomes" id="UP000188318">
    <property type="component" value="Unassembled WGS sequence"/>
</dbReference>
<reference evidence="2" key="1">
    <citation type="journal article" date="2017" name="Genome Biol.">
        <title>Comparative genomics reveals high biological diversity and specific adaptations in the industrially and medically important fungal genus Aspergillus.</title>
        <authorList>
            <person name="de Vries R.P."/>
            <person name="Riley R."/>
            <person name="Wiebenga A."/>
            <person name="Aguilar-Osorio G."/>
            <person name="Amillis S."/>
            <person name="Uchima C.A."/>
            <person name="Anderluh G."/>
            <person name="Asadollahi M."/>
            <person name="Askin M."/>
            <person name="Barry K."/>
            <person name="Battaglia E."/>
            <person name="Bayram O."/>
            <person name="Benocci T."/>
            <person name="Braus-Stromeyer S.A."/>
            <person name="Caldana C."/>
            <person name="Canovas D."/>
            <person name="Cerqueira G.C."/>
            <person name="Chen F."/>
            <person name="Chen W."/>
            <person name="Choi C."/>
            <person name="Clum A."/>
            <person name="Dos Santos R.A."/>
            <person name="Damasio A.R."/>
            <person name="Diallinas G."/>
            <person name="Emri T."/>
            <person name="Fekete E."/>
            <person name="Flipphi M."/>
            <person name="Freyberg S."/>
            <person name="Gallo A."/>
            <person name="Gournas C."/>
            <person name="Habgood R."/>
            <person name="Hainaut M."/>
            <person name="Harispe M.L."/>
            <person name="Henrissat B."/>
            <person name="Hilden K.S."/>
            <person name="Hope R."/>
            <person name="Hossain A."/>
            <person name="Karabika E."/>
            <person name="Karaffa L."/>
            <person name="Karanyi Z."/>
            <person name="Krasevec N."/>
            <person name="Kuo A."/>
            <person name="Kusch H."/>
            <person name="LaButti K."/>
            <person name="Lagendijk E.L."/>
            <person name="Lapidus A."/>
            <person name="Levasseur A."/>
            <person name="Lindquist E."/>
            <person name="Lipzen A."/>
            <person name="Logrieco A.F."/>
            <person name="MacCabe A."/>
            <person name="Maekelae M.R."/>
            <person name="Malavazi I."/>
            <person name="Melin P."/>
            <person name="Meyer V."/>
            <person name="Mielnichuk N."/>
            <person name="Miskei M."/>
            <person name="Molnar A.P."/>
            <person name="Mule G."/>
            <person name="Ngan C.Y."/>
            <person name="Orejas M."/>
            <person name="Orosz E."/>
            <person name="Ouedraogo J.P."/>
            <person name="Overkamp K.M."/>
            <person name="Park H.-S."/>
            <person name="Perrone G."/>
            <person name="Piumi F."/>
            <person name="Punt P.J."/>
            <person name="Ram A.F."/>
            <person name="Ramon A."/>
            <person name="Rauscher S."/>
            <person name="Record E."/>
            <person name="Riano-Pachon D.M."/>
            <person name="Robert V."/>
            <person name="Roehrig J."/>
            <person name="Ruller R."/>
            <person name="Salamov A."/>
            <person name="Salih N.S."/>
            <person name="Samson R.A."/>
            <person name="Sandor E."/>
            <person name="Sanguinetti M."/>
            <person name="Schuetze T."/>
            <person name="Sepcic K."/>
            <person name="Shelest E."/>
            <person name="Sherlock G."/>
            <person name="Sophianopoulou V."/>
            <person name="Squina F.M."/>
            <person name="Sun H."/>
            <person name="Susca A."/>
            <person name="Todd R.B."/>
            <person name="Tsang A."/>
            <person name="Unkles S.E."/>
            <person name="van de Wiele N."/>
            <person name="van Rossen-Uffink D."/>
            <person name="Oliveira J.V."/>
            <person name="Vesth T.C."/>
            <person name="Visser J."/>
            <person name="Yu J.-H."/>
            <person name="Zhou M."/>
            <person name="Andersen M.R."/>
            <person name="Archer D.B."/>
            <person name="Baker S.E."/>
            <person name="Benoit I."/>
            <person name="Brakhage A.A."/>
            <person name="Braus G.H."/>
            <person name="Fischer R."/>
            <person name="Frisvad J.C."/>
            <person name="Goldman G.H."/>
            <person name="Houbraken J."/>
            <person name="Oakley B."/>
            <person name="Pocsi I."/>
            <person name="Scazzocchio C."/>
            <person name="Seiboth B."/>
            <person name="vanKuyk P.A."/>
            <person name="Wortman J."/>
            <person name="Dyer P.S."/>
            <person name="Grigoriev I.V."/>
        </authorList>
    </citation>
    <scope>NUCLEOTIDE SEQUENCE [LARGE SCALE GENOMIC DNA]</scope>
    <source>
        <strain evidence="2">ITEM 5010</strain>
    </source>
</reference>
<evidence type="ECO:0000313" key="2">
    <source>
        <dbReference type="Proteomes" id="UP000188318"/>
    </source>
</evidence>
<sequence>MSTTSSMEETMKDLLDRGEVKPSWRDKQFVHFLDLKEAYGREFLARVKEHAESTGFSWADLAKFENERRTCAKMFVDNFGMAYWGTPANRQKYLQEECLDDPDTLCVYPDRRDEYVRSHLCFSAWLMVDIGLFGRLWYCWNERRRRMRG</sequence>
<dbReference type="EMBL" id="KV907610">
    <property type="protein sequence ID" value="OOF90035.1"/>
    <property type="molecule type" value="Genomic_DNA"/>
</dbReference>
<dbReference type="OrthoDB" id="5425806at2759"/>
<dbReference type="VEuPathDB" id="FungiDB:ASPCADRAFT_179858"/>